<gene>
    <name evidence="1" type="ORF">EVAR_68818_1</name>
</gene>
<evidence type="ECO:0000313" key="2">
    <source>
        <dbReference type="Proteomes" id="UP000299102"/>
    </source>
</evidence>
<accession>A0A4C1Z312</accession>
<dbReference type="Proteomes" id="UP000299102">
    <property type="component" value="Unassembled WGS sequence"/>
</dbReference>
<evidence type="ECO:0000313" key="1">
    <source>
        <dbReference type="EMBL" id="GBP81007.1"/>
    </source>
</evidence>
<proteinExistence type="predicted"/>
<dbReference type="AlphaFoldDB" id="A0A4C1Z312"/>
<keyword evidence="2" id="KW-1185">Reference proteome</keyword>
<protein>
    <submittedName>
        <fullName evidence="1">Uncharacterized protein</fullName>
    </submittedName>
</protein>
<name>A0A4C1Z312_EUMVA</name>
<dbReference type="EMBL" id="BGZK01001492">
    <property type="protein sequence ID" value="GBP81007.1"/>
    <property type="molecule type" value="Genomic_DNA"/>
</dbReference>
<comment type="caution">
    <text evidence="1">The sequence shown here is derived from an EMBL/GenBank/DDBJ whole genome shotgun (WGS) entry which is preliminary data.</text>
</comment>
<organism evidence="1 2">
    <name type="scientific">Eumeta variegata</name>
    <name type="common">Bagworm moth</name>
    <name type="synonym">Eumeta japonica</name>
    <dbReference type="NCBI Taxonomy" id="151549"/>
    <lineage>
        <taxon>Eukaryota</taxon>
        <taxon>Metazoa</taxon>
        <taxon>Ecdysozoa</taxon>
        <taxon>Arthropoda</taxon>
        <taxon>Hexapoda</taxon>
        <taxon>Insecta</taxon>
        <taxon>Pterygota</taxon>
        <taxon>Neoptera</taxon>
        <taxon>Endopterygota</taxon>
        <taxon>Lepidoptera</taxon>
        <taxon>Glossata</taxon>
        <taxon>Ditrysia</taxon>
        <taxon>Tineoidea</taxon>
        <taxon>Psychidae</taxon>
        <taxon>Oiketicinae</taxon>
        <taxon>Eumeta</taxon>
    </lineage>
</organism>
<sequence length="164" mass="18318">MRLSTAVRRPYAVRRILSALAVSFSPDLFATLYELGLPANGQIFLEALNARVTERHANFARLLFCRSQRRSQLGGHIIKRRKTSFVSSSNVLMQPNTPTRCVRLRGSDVSCIQDASNEARDQSITERGARDSRHCFVIRSLPLNGIGLHRPADEAGTVRRDGDI</sequence>
<reference evidence="1 2" key="1">
    <citation type="journal article" date="2019" name="Commun. Biol.">
        <title>The bagworm genome reveals a unique fibroin gene that provides high tensile strength.</title>
        <authorList>
            <person name="Kono N."/>
            <person name="Nakamura H."/>
            <person name="Ohtoshi R."/>
            <person name="Tomita M."/>
            <person name="Numata K."/>
            <person name="Arakawa K."/>
        </authorList>
    </citation>
    <scope>NUCLEOTIDE SEQUENCE [LARGE SCALE GENOMIC DNA]</scope>
</reference>